<gene>
    <name evidence="1" type="ORF">BJN45_16810</name>
</gene>
<evidence type="ECO:0000313" key="1">
    <source>
        <dbReference type="EMBL" id="OMG51879.1"/>
    </source>
</evidence>
<dbReference type="AlphaFoldDB" id="A0A1R1HZQ0"/>
<dbReference type="STRING" id="418702.BJN45_16810"/>
<organism evidence="1 2">
    <name type="scientific">Azonexus hydrophilus</name>
    <dbReference type="NCBI Taxonomy" id="418702"/>
    <lineage>
        <taxon>Bacteria</taxon>
        <taxon>Pseudomonadati</taxon>
        <taxon>Pseudomonadota</taxon>
        <taxon>Betaproteobacteria</taxon>
        <taxon>Rhodocyclales</taxon>
        <taxon>Azonexaceae</taxon>
        <taxon>Azonexus</taxon>
    </lineage>
</organism>
<protein>
    <submittedName>
        <fullName evidence="1">Uncharacterized protein</fullName>
    </submittedName>
</protein>
<name>A0A1R1HZQ0_9RHOO</name>
<dbReference type="Proteomes" id="UP000187526">
    <property type="component" value="Unassembled WGS sequence"/>
</dbReference>
<comment type="caution">
    <text evidence="1">The sequence shown here is derived from an EMBL/GenBank/DDBJ whole genome shotgun (WGS) entry which is preliminary data.</text>
</comment>
<sequence>MSAVESYMRALIRGIINIDKTAKLAVESQQISFAAAVHNNKELLPEALLEETSFVSPDNIKKSLNKFIGLQPSYSDLEKHFEEFEKICQLRHCCTHRFGKLGTKNAVALGLAKHNDCLEKPIRLGRAELELSADILRDFVKSLNNIVFRAILERTAIGGKTSVQGLIAVKENWSGKYHQDRKRFLQFYSLFASTTDSIPSPEPKRVYESFSGAFKLKPGTKSCHKPNG</sequence>
<proteinExistence type="predicted"/>
<keyword evidence="2" id="KW-1185">Reference proteome</keyword>
<accession>A0A1R1HZQ0</accession>
<reference evidence="1 2" key="1">
    <citation type="submission" date="2016-10" db="EMBL/GenBank/DDBJ databases">
        <title>Alkaliphiles isolated from bioreactors.</title>
        <authorList>
            <person name="Salah Z."/>
            <person name="Rout S.P."/>
            <person name="Humphreys P.N."/>
        </authorList>
    </citation>
    <scope>NUCLEOTIDE SEQUENCE [LARGE SCALE GENOMIC DNA]</scope>
    <source>
        <strain evidence="1 2">ZS02</strain>
    </source>
</reference>
<evidence type="ECO:0000313" key="2">
    <source>
        <dbReference type="Proteomes" id="UP000187526"/>
    </source>
</evidence>
<dbReference type="EMBL" id="MTHD01000007">
    <property type="protein sequence ID" value="OMG51879.1"/>
    <property type="molecule type" value="Genomic_DNA"/>
</dbReference>